<organism evidence="3 4">
    <name type="scientific">Rhodamnia argentea</name>
    <dbReference type="NCBI Taxonomy" id="178133"/>
    <lineage>
        <taxon>Eukaryota</taxon>
        <taxon>Viridiplantae</taxon>
        <taxon>Streptophyta</taxon>
        <taxon>Embryophyta</taxon>
        <taxon>Tracheophyta</taxon>
        <taxon>Spermatophyta</taxon>
        <taxon>Magnoliopsida</taxon>
        <taxon>eudicotyledons</taxon>
        <taxon>Gunneridae</taxon>
        <taxon>Pentapetalae</taxon>
        <taxon>rosids</taxon>
        <taxon>malvids</taxon>
        <taxon>Myrtales</taxon>
        <taxon>Myrtaceae</taxon>
        <taxon>Myrtoideae</taxon>
        <taxon>Myrteae</taxon>
        <taxon>Australasian group</taxon>
        <taxon>Rhodamnia</taxon>
    </lineage>
</organism>
<protein>
    <submittedName>
        <fullName evidence="4">Uncharacterized protein LOC115728990 isoform X1</fullName>
    </submittedName>
</protein>
<reference evidence="4" key="1">
    <citation type="submission" date="2025-08" db="UniProtKB">
        <authorList>
            <consortium name="RefSeq"/>
        </authorList>
    </citation>
    <scope>IDENTIFICATION</scope>
    <source>
        <tissue evidence="4">Leaf</tissue>
    </source>
</reference>
<name>A0ABM3H581_9MYRT</name>
<dbReference type="GeneID" id="115728990"/>
<feature type="compositionally biased region" description="Basic residues" evidence="2">
    <location>
        <begin position="30"/>
        <end position="49"/>
    </location>
</feature>
<feature type="compositionally biased region" description="Basic and acidic residues" evidence="2">
    <location>
        <begin position="123"/>
        <end position="133"/>
    </location>
</feature>
<dbReference type="RefSeq" id="XP_048131758.1">
    <property type="nucleotide sequence ID" value="XM_048275801.1"/>
</dbReference>
<evidence type="ECO:0000256" key="2">
    <source>
        <dbReference type="SAM" id="MobiDB-lite"/>
    </source>
</evidence>
<dbReference type="SUPFAM" id="SSF53850">
    <property type="entry name" value="Periplasmic binding protein-like II"/>
    <property type="match status" value="1"/>
</dbReference>
<dbReference type="PANTHER" id="PTHR30222">
    <property type="entry name" value="SPERMIDINE/PUTRESCINE-BINDING PERIPLASMIC PROTEIN"/>
    <property type="match status" value="1"/>
</dbReference>
<proteinExistence type="predicted"/>
<accession>A0ABM3H581</accession>
<dbReference type="CDD" id="cd13661">
    <property type="entry name" value="PBP2_PotD_PotF_like_1"/>
    <property type="match status" value="1"/>
</dbReference>
<feature type="region of interest" description="Disordered" evidence="2">
    <location>
        <begin position="19"/>
        <end position="49"/>
    </location>
</feature>
<evidence type="ECO:0000256" key="1">
    <source>
        <dbReference type="ARBA" id="ARBA00022729"/>
    </source>
</evidence>
<sequence>MSSSSLSFRFAVPSLGSRPAPKNRPLSLPRLRHRLGLQGRRRSARSLCSRHRSLGLRPESPRPNAFESLGCAAVFLALGFGFGFASVALSLPPVALASDSHTSTSVHQEESQTPDGAGDEEQERGRKVVAKEEEDKELEEAFERWKSKSYALTVPLRVVALRGSVPPPWVKEFMQSQGKRARLQLKLRESLDAIFSDVSTAFAKGNVKPTSTAAADVVTIGDSWLDLAIKTGLIEPIEGAEDQDWFSGLNEKMEGASEWGHLITRSMLSVCSDVCCSQPDRQFGLLWRRNCGGATDAGGKVWAAPYRWGSMVIAYKKSKFKRLNMAPIEPSLQSSHNAGGYGEGSNHFGSQDWKDLWRPELAGRISMVDSPREVIGTVLKYMGASYNTNDIDSKVVGGKNAVRQNLASLVKQVRLFDSTHYLKAFGVEDVWVAVGWSSDVLPVAKKMRNVAVIVPKSGASLWADLWAVPAASKIGTNQIGGRIRGPSPLIHQWIEFCLQSGRALPFQQGVLPGAVPLAINSPVIETPKEFANVNRPKLDTNLVAGVPPPHILNRCEFLEPLPEAMVSDYEWLIRSMQTSGPGFIERLQHKMSMVIRVLQLKLHAKISRNNAES</sequence>
<dbReference type="InterPro" id="IPR006059">
    <property type="entry name" value="SBP"/>
</dbReference>
<dbReference type="Gene3D" id="3.40.190.10">
    <property type="entry name" value="Periplasmic binding protein-like II"/>
    <property type="match status" value="2"/>
</dbReference>
<evidence type="ECO:0000313" key="3">
    <source>
        <dbReference type="Proteomes" id="UP000827889"/>
    </source>
</evidence>
<keyword evidence="3" id="KW-1185">Reference proteome</keyword>
<dbReference type="PANTHER" id="PTHR30222:SF17">
    <property type="entry name" value="SPERMIDINE_PUTRESCINE-BINDING PERIPLASMIC PROTEIN"/>
    <property type="match status" value="1"/>
</dbReference>
<gene>
    <name evidence="4" type="primary">LOC115728990</name>
</gene>
<keyword evidence="1" id="KW-0732">Signal</keyword>
<dbReference type="Pfam" id="PF13416">
    <property type="entry name" value="SBP_bac_8"/>
    <property type="match status" value="1"/>
</dbReference>
<evidence type="ECO:0000313" key="4">
    <source>
        <dbReference type="RefSeq" id="XP_048131758.1"/>
    </source>
</evidence>
<feature type="compositionally biased region" description="Polar residues" evidence="2">
    <location>
        <begin position="100"/>
        <end position="114"/>
    </location>
</feature>
<dbReference type="Proteomes" id="UP000827889">
    <property type="component" value="Chromosome 3"/>
</dbReference>
<feature type="region of interest" description="Disordered" evidence="2">
    <location>
        <begin position="100"/>
        <end position="133"/>
    </location>
</feature>